<gene>
    <name evidence="3" type="ORF">LUZ61_020393</name>
</gene>
<protein>
    <recommendedName>
        <fullName evidence="5">Transmembrane protein</fullName>
    </recommendedName>
</protein>
<feature type="compositionally biased region" description="Polar residues" evidence="1">
    <location>
        <begin position="30"/>
        <end position="44"/>
    </location>
</feature>
<feature type="compositionally biased region" description="Basic residues" evidence="1">
    <location>
        <begin position="58"/>
        <end position="71"/>
    </location>
</feature>
<keyword evidence="2" id="KW-1133">Transmembrane helix</keyword>
<proteinExistence type="predicted"/>
<dbReference type="EMBL" id="JAMRDG010000002">
    <property type="protein sequence ID" value="KAJ3691229.1"/>
    <property type="molecule type" value="Genomic_DNA"/>
</dbReference>
<dbReference type="PANTHER" id="PTHR36347">
    <property type="entry name" value="EXPRESSED PROTEIN"/>
    <property type="match status" value="1"/>
</dbReference>
<evidence type="ECO:0000313" key="3">
    <source>
        <dbReference type="EMBL" id="KAJ3691229.1"/>
    </source>
</evidence>
<evidence type="ECO:0000313" key="4">
    <source>
        <dbReference type="Proteomes" id="UP001210211"/>
    </source>
</evidence>
<comment type="caution">
    <text evidence="3">The sequence shown here is derived from an EMBL/GenBank/DDBJ whole genome shotgun (WGS) entry which is preliminary data.</text>
</comment>
<keyword evidence="4" id="KW-1185">Reference proteome</keyword>
<sequence length="166" mass="18820">MNLTRPPLHSSFLLKPSLYSHHRLSRTVFSVSNGENNATTNSEETPPLDTSTTTTTKQQKRKLKVKSRRRKRDEEEDRVLAMAASSTGRKEKEVKKKGWEEMTLAEKAVELYLGEKGALFWLNKFAYASIFIVIGGWILFRFVGPSIGLYQLESPLLAPSDLFNGK</sequence>
<evidence type="ECO:0000256" key="2">
    <source>
        <dbReference type="SAM" id="Phobius"/>
    </source>
</evidence>
<organism evidence="3 4">
    <name type="scientific">Rhynchospora tenuis</name>
    <dbReference type="NCBI Taxonomy" id="198213"/>
    <lineage>
        <taxon>Eukaryota</taxon>
        <taxon>Viridiplantae</taxon>
        <taxon>Streptophyta</taxon>
        <taxon>Embryophyta</taxon>
        <taxon>Tracheophyta</taxon>
        <taxon>Spermatophyta</taxon>
        <taxon>Magnoliopsida</taxon>
        <taxon>Liliopsida</taxon>
        <taxon>Poales</taxon>
        <taxon>Cyperaceae</taxon>
        <taxon>Cyperoideae</taxon>
        <taxon>Rhynchosporeae</taxon>
        <taxon>Rhynchospora</taxon>
    </lineage>
</organism>
<dbReference type="PANTHER" id="PTHR36347:SF1">
    <property type="entry name" value="EXPRESSED PROTEIN"/>
    <property type="match status" value="1"/>
</dbReference>
<feature type="region of interest" description="Disordered" evidence="1">
    <location>
        <begin position="30"/>
        <end position="92"/>
    </location>
</feature>
<dbReference type="GO" id="GO:0009507">
    <property type="term" value="C:chloroplast"/>
    <property type="evidence" value="ECO:0007669"/>
    <property type="project" value="TreeGrafter"/>
</dbReference>
<accession>A0AAD5ZDC5</accession>
<dbReference type="AlphaFoldDB" id="A0AAD5ZDC5"/>
<evidence type="ECO:0000256" key="1">
    <source>
        <dbReference type="SAM" id="MobiDB-lite"/>
    </source>
</evidence>
<dbReference type="Proteomes" id="UP001210211">
    <property type="component" value="Unassembled WGS sequence"/>
</dbReference>
<keyword evidence="2" id="KW-0472">Membrane</keyword>
<keyword evidence="2" id="KW-0812">Transmembrane</keyword>
<feature type="transmembrane region" description="Helical" evidence="2">
    <location>
        <begin position="125"/>
        <end position="144"/>
    </location>
</feature>
<reference evidence="3 4" key="1">
    <citation type="journal article" date="2022" name="Cell">
        <title>Repeat-based holocentromeres influence genome architecture and karyotype evolution.</title>
        <authorList>
            <person name="Hofstatter P.G."/>
            <person name="Thangavel G."/>
            <person name="Lux T."/>
            <person name="Neumann P."/>
            <person name="Vondrak T."/>
            <person name="Novak P."/>
            <person name="Zhang M."/>
            <person name="Costa L."/>
            <person name="Castellani M."/>
            <person name="Scott A."/>
            <person name="Toegelov H."/>
            <person name="Fuchs J."/>
            <person name="Mata-Sucre Y."/>
            <person name="Dias Y."/>
            <person name="Vanzela A.L.L."/>
            <person name="Huettel B."/>
            <person name="Almeida C.C.S."/>
            <person name="Simkova H."/>
            <person name="Souza G."/>
            <person name="Pedrosa-Harand A."/>
            <person name="Macas J."/>
            <person name="Mayer K.F.X."/>
            <person name="Houben A."/>
            <person name="Marques A."/>
        </authorList>
    </citation>
    <scope>NUCLEOTIDE SEQUENCE [LARGE SCALE GENOMIC DNA]</scope>
    <source>
        <strain evidence="3">RhyTen1mFocal</strain>
    </source>
</reference>
<name>A0AAD5ZDC5_9POAL</name>
<evidence type="ECO:0008006" key="5">
    <source>
        <dbReference type="Google" id="ProtNLM"/>
    </source>
</evidence>
<feature type="compositionally biased region" description="Low complexity" evidence="1">
    <location>
        <begin position="45"/>
        <end position="57"/>
    </location>
</feature>